<feature type="domain" description="Aerobactin siderophore biosynthesis IucA/IucC N-terminal" evidence="4">
    <location>
        <begin position="196"/>
        <end position="407"/>
    </location>
</feature>
<dbReference type="InterPro" id="IPR007310">
    <property type="entry name" value="Aerobactin_biosyn_IucA/IucC_N"/>
</dbReference>
<dbReference type="STRING" id="285458.BGM19_05295"/>
<evidence type="ECO:0000259" key="4">
    <source>
        <dbReference type="Pfam" id="PF04183"/>
    </source>
</evidence>
<dbReference type="Gene3D" id="6.10.250.3370">
    <property type="match status" value="1"/>
</dbReference>
<dbReference type="AlphaFoldDB" id="A0A1E5PJV7"/>
<organism evidence="6 7">
    <name type="scientific">Streptomyces agglomeratus</name>
    <dbReference type="NCBI Taxonomy" id="285458"/>
    <lineage>
        <taxon>Bacteria</taxon>
        <taxon>Bacillati</taxon>
        <taxon>Actinomycetota</taxon>
        <taxon>Actinomycetes</taxon>
        <taxon>Kitasatosporales</taxon>
        <taxon>Streptomycetaceae</taxon>
        <taxon>Streptomyces</taxon>
    </lineage>
</organism>
<dbReference type="GO" id="GO:0019290">
    <property type="term" value="P:siderophore biosynthetic process"/>
    <property type="evidence" value="ECO:0007669"/>
    <property type="project" value="InterPro"/>
</dbReference>
<comment type="caution">
    <text evidence="6">The sequence shown here is derived from an EMBL/GenBank/DDBJ whole genome shotgun (WGS) entry which is preliminary data.</text>
</comment>
<feature type="region of interest" description="Disordered" evidence="3">
    <location>
        <begin position="1"/>
        <end position="38"/>
    </location>
</feature>
<keyword evidence="7" id="KW-1185">Reference proteome</keyword>
<evidence type="ECO:0000313" key="7">
    <source>
        <dbReference type="Proteomes" id="UP000095759"/>
    </source>
</evidence>
<dbReference type="InterPro" id="IPR037455">
    <property type="entry name" value="LucA/IucC-like"/>
</dbReference>
<dbReference type="Pfam" id="PF04183">
    <property type="entry name" value="IucA_IucC"/>
    <property type="match status" value="1"/>
</dbReference>
<accession>A0A1E5PJV7</accession>
<name>A0A1E5PJV7_9ACTN</name>
<dbReference type="Proteomes" id="UP000095759">
    <property type="component" value="Unassembled WGS sequence"/>
</dbReference>
<evidence type="ECO:0000259" key="5">
    <source>
        <dbReference type="Pfam" id="PF06276"/>
    </source>
</evidence>
<sequence length="625" mass="66293">MGVHAVTAATEPAPADPAATEPAPADPAATEPAPAGNDADAAEAGLLLRVLGALLREDVVGLRTRGTPVRLPDGRWLRLAAGDGPGADALLLPVTDDGFQCADAARLPLLRRESDGAELTTADEVVAALRALADPADRGGFDHFAEECGQTLDTVRLHAETRTEVTEALTARYGPEPADWTGLAGGLAHDTLAARLDHPVYPTARGRSGFGRSQLRAYAPEFHPRFALRWIVLPEDAVTLPGGRAALPLRWPTPAVLGLPRLDRSHLALPVHPLSAGAPLREALRRTGLTGRTVLAGRPYLEAVPTLSMRTVALVDDPALHLKLPLATASLGRLNRRTIKPGTLVDGAAGQRLLESVIAREKRFADTVLLADETTYAHAGDELLAVLCRRYPAGLDASAVVPMAALLSGAPGGGLVIDHLARRFYGGDPVALLDACLTLLLDWQTTLFGYGIALESHQQNISLVLDTDAGATRLRLLLKDNDGPRLHTARLRATLGADAPAPSGFADRRIFTDDDRELTDLFTTITVHLCAGAYAFGLARHGRAPLDALLRLVRDRLAEAVERLGRRSGGPAVVLRAHVLDAPRLPVKAMVTAGTLLSKERSGAADINKHYTDGPNYLLRAGDTR</sequence>
<evidence type="ECO:0000256" key="1">
    <source>
        <dbReference type="ARBA" id="ARBA00004924"/>
    </source>
</evidence>
<feature type="domain" description="Aerobactin siderophore biosynthesis IucA/IucC-like C-terminal" evidence="5">
    <location>
        <begin position="447"/>
        <end position="589"/>
    </location>
</feature>
<protein>
    <submittedName>
        <fullName evidence="6">Siderophore biosynthesis protein</fullName>
    </submittedName>
</protein>
<evidence type="ECO:0000256" key="3">
    <source>
        <dbReference type="SAM" id="MobiDB-lite"/>
    </source>
</evidence>
<evidence type="ECO:0000256" key="2">
    <source>
        <dbReference type="ARBA" id="ARBA00007832"/>
    </source>
</evidence>
<evidence type="ECO:0000313" key="6">
    <source>
        <dbReference type="EMBL" id="OEJ29840.1"/>
    </source>
</evidence>
<dbReference type="Gene3D" id="1.10.510.40">
    <property type="match status" value="1"/>
</dbReference>
<comment type="similarity">
    <text evidence="2">Belongs to the IucA/IucC family.</text>
</comment>
<dbReference type="PANTHER" id="PTHR34384:SF5">
    <property type="entry name" value="L-2,3-DIAMINOPROPANOATE--CITRATE LIGASE"/>
    <property type="match status" value="1"/>
</dbReference>
<dbReference type="Pfam" id="PF06276">
    <property type="entry name" value="FhuF"/>
    <property type="match status" value="1"/>
</dbReference>
<dbReference type="EMBL" id="MEHJ01000001">
    <property type="protein sequence ID" value="OEJ29840.1"/>
    <property type="molecule type" value="Genomic_DNA"/>
</dbReference>
<feature type="compositionally biased region" description="Low complexity" evidence="3">
    <location>
        <begin position="7"/>
        <end position="38"/>
    </location>
</feature>
<dbReference type="GO" id="GO:0016881">
    <property type="term" value="F:acid-amino acid ligase activity"/>
    <property type="evidence" value="ECO:0007669"/>
    <property type="project" value="UniProtKB-ARBA"/>
</dbReference>
<reference evidence="6 7" key="1">
    <citation type="submission" date="2016-08" db="EMBL/GenBank/DDBJ databases">
        <title>Complete genome sequence of Streptomyces agglomeratus strain 6-3-2, a novel anti-MRSA actinomycete isolated from Wuli of Tebit, China.</title>
        <authorList>
            <person name="Chen X."/>
        </authorList>
    </citation>
    <scope>NUCLEOTIDE SEQUENCE [LARGE SCALE GENOMIC DNA]</scope>
    <source>
        <strain evidence="6 7">6-3-2</strain>
    </source>
</reference>
<comment type="pathway">
    <text evidence="1">Siderophore biosynthesis.</text>
</comment>
<gene>
    <name evidence="6" type="ORF">AS594_31440</name>
</gene>
<proteinExistence type="inferred from homology"/>
<dbReference type="PANTHER" id="PTHR34384">
    <property type="entry name" value="L-2,3-DIAMINOPROPANOATE--CITRATE LIGASE"/>
    <property type="match status" value="1"/>
</dbReference>
<dbReference type="InterPro" id="IPR022770">
    <property type="entry name" value="IucA/IucC-like_C"/>
</dbReference>